<dbReference type="SUPFAM" id="SSF48403">
    <property type="entry name" value="Ankyrin repeat"/>
    <property type="match status" value="1"/>
</dbReference>
<dbReference type="EMBL" id="KQ947404">
    <property type="protein sequence ID" value="KUJ23714.1"/>
    <property type="molecule type" value="Genomic_DNA"/>
</dbReference>
<feature type="compositionally biased region" description="Polar residues" evidence="2">
    <location>
        <begin position="81"/>
        <end position="94"/>
    </location>
</feature>
<dbReference type="OrthoDB" id="163438at2759"/>
<feature type="compositionally biased region" description="Acidic residues" evidence="2">
    <location>
        <begin position="97"/>
        <end position="106"/>
    </location>
</feature>
<reference evidence="5 6" key="1">
    <citation type="submission" date="2015-10" db="EMBL/GenBank/DDBJ databases">
        <title>Full genome of DAOMC 229536 Phialocephala scopiformis, a fungal endophyte of spruce producing the potent anti-insectan compound rugulosin.</title>
        <authorList>
            <consortium name="DOE Joint Genome Institute"/>
            <person name="Walker A.K."/>
            <person name="Frasz S.L."/>
            <person name="Seifert K.A."/>
            <person name="Miller J.D."/>
            <person name="Mondo S.J."/>
            <person name="Labutti K."/>
            <person name="Lipzen A."/>
            <person name="Dockter R."/>
            <person name="Kennedy M."/>
            <person name="Grigoriev I.V."/>
            <person name="Spatafora J.W."/>
        </authorList>
    </citation>
    <scope>NUCLEOTIDE SEQUENCE [LARGE SCALE GENOMIC DNA]</scope>
    <source>
        <strain evidence="5 6">CBS 120377</strain>
    </source>
</reference>
<evidence type="ECO:0000256" key="2">
    <source>
        <dbReference type="SAM" id="MobiDB-lite"/>
    </source>
</evidence>
<accession>A0A194XUK1</accession>
<protein>
    <submittedName>
        <fullName evidence="5">Uncharacterized protein</fullName>
    </submittedName>
</protein>
<evidence type="ECO:0000259" key="3">
    <source>
        <dbReference type="Pfam" id="PF17100"/>
    </source>
</evidence>
<dbReference type="InterPro" id="IPR002110">
    <property type="entry name" value="Ankyrin_rpt"/>
</dbReference>
<evidence type="ECO:0000256" key="1">
    <source>
        <dbReference type="ARBA" id="ARBA00022737"/>
    </source>
</evidence>
<feature type="domain" description="NWD NACHT-NTPase N-terminal" evidence="3">
    <location>
        <begin position="158"/>
        <end position="394"/>
    </location>
</feature>
<organism evidence="5 6">
    <name type="scientific">Mollisia scopiformis</name>
    <name type="common">Conifer needle endophyte fungus</name>
    <name type="synonym">Phialocephala scopiformis</name>
    <dbReference type="NCBI Taxonomy" id="149040"/>
    <lineage>
        <taxon>Eukaryota</taxon>
        <taxon>Fungi</taxon>
        <taxon>Dikarya</taxon>
        <taxon>Ascomycota</taxon>
        <taxon>Pezizomycotina</taxon>
        <taxon>Leotiomycetes</taxon>
        <taxon>Helotiales</taxon>
        <taxon>Mollisiaceae</taxon>
        <taxon>Mollisia</taxon>
    </lineage>
</organism>
<gene>
    <name evidence="5" type="ORF">LY89DRAFT_775974</name>
</gene>
<keyword evidence="6" id="KW-1185">Reference proteome</keyword>
<evidence type="ECO:0000259" key="4">
    <source>
        <dbReference type="Pfam" id="PF24883"/>
    </source>
</evidence>
<evidence type="ECO:0000313" key="6">
    <source>
        <dbReference type="Proteomes" id="UP000070700"/>
    </source>
</evidence>
<proteinExistence type="predicted"/>
<keyword evidence="1" id="KW-0677">Repeat</keyword>
<feature type="region of interest" description="Disordered" evidence="2">
    <location>
        <begin position="19"/>
        <end position="106"/>
    </location>
</feature>
<dbReference type="Pfam" id="PF24883">
    <property type="entry name" value="NPHP3_N"/>
    <property type="match status" value="1"/>
</dbReference>
<dbReference type="KEGG" id="psco:LY89DRAFT_775974"/>
<dbReference type="InterPro" id="IPR031359">
    <property type="entry name" value="NACHT_N"/>
</dbReference>
<evidence type="ECO:0000313" key="5">
    <source>
        <dbReference type="EMBL" id="KUJ23714.1"/>
    </source>
</evidence>
<dbReference type="InParanoid" id="A0A194XUK1"/>
<sequence length="1315" mass="148756">MLGRKRDFFKRFAQERFAAQLSSKDRSRKAPQPESAAPTSENEESYLAPESPTTHVDATSLSSKEIPRPVYDAGETIAPIESNSAELEASQQKSEIVVDDDSNDESGAETAAFGIYKGKGRAEEELESIATDDQVVEGTGSEEVESKNQEKAKTPVTSFWDLAYEQLSKVDKSRAILEDHDIIVERVKQLGDGNIALDEANPVTDEKYGETKPEARQITFVGKEAAMKAFVSDRMKQMETKEWVVRWKGKEVFNVRRSIHQVVKIVQKFSGLASQAASLDLLHAGLAWAGVCCVLPLIISDTEERQKAIDGVSSVAQVTARYMMVEQDYFQKNLGQNKDFEEVMISRYKEIVKFYAKAARYFARKTLARWLLNVVKADDWTSALKSITSADEECRKFANNQYLSVILHGQAETIRILQSIQSVVAEQHLADMLRWISKIDIGAQHDFVRDKLQEKYFVYISGFVELSEPERALVWIIIEHLRRQQEDVVFFYCNATLQSPQAEHKPTIAILRVLAKQLSVSSDRKCIAEEVTIQYEKLNNPGPTGSQLGDSEVSKLLISLIDSRSKIIVLVDALDECPEYIKLLVLLRHLSQKTAKLKFFFSSQLVVPVNEYFPTIRTITINPEGDLPSPNKDDIEFFVAEEVRKFAEDRPDVLTEDMCKDIIKTLPEKAGAMFKLAELSLKYILDSQAQETRTKIKGHLELIKNRHTHSVFGSLIRVYEDLFNKHLPSDEAKRSDAIVTADKILSWIFVSLRPLRRDEAILLADDHFDPEGASGGIDVVVRSFIFESEAHAIQIPHSSVWDYLAVRLSNKVMEFTKSVTTADQEATLDEAWNVAKERAHTRVTQDSIEYLLSTNHVTITGTEPKSTITLLEYIAENWFKHAKVAKGFTDLTENLTKSISQLFEKKNERAFRNCVQLYDPDSWFYKFAKNYEKDYDPTLGRGQQLYYAISIGFPQLAGNIVDLRSEETIEKEVNAIGGFFGTPLQLASYKGYRELVAKLLSKGSRPNIEAGFFGTPLEAAAAAGNLHICVDLFQHDADVNFQGGVLGSAFQAALAKKSDNVVELLLNSGARVDKVHGAMWTRAFERLSSSAKKTYIRMMIKIGNGFHYPDLTIEQEILAIVLRISRGDEFPFAFEDLKALRSSRAVLPDNNLRRHLVKVLQLDFLPRNINIANHLKFFELLASRRAMIEQIIERLEIGDIHTIGFVSARLPWVAILRILELLPFLTDQDPAERVRLFELCFYLLDTMRITRYEDYFKEATLTGENQLVESVLVQLYEAILQLVLAIHDRCSKSRLTRALSTTSNSPGFEGTYPRT</sequence>
<dbReference type="RefSeq" id="XP_018078069.1">
    <property type="nucleotide sequence ID" value="XM_018221997.1"/>
</dbReference>
<name>A0A194XUK1_MOLSC</name>
<dbReference type="SMART" id="SM00248">
    <property type="entry name" value="ANK"/>
    <property type="match status" value="3"/>
</dbReference>
<dbReference type="Pfam" id="PF12796">
    <property type="entry name" value="Ank_2"/>
    <property type="match status" value="1"/>
</dbReference>
<dbReference type="InterPro" id="IPR056884">
    <property type="entry name" value="NPHP3-like_N"/>
</dbReference>
<feature type="domain" description="Nephrocystin 3-like N-terminal" evidence="4">
    <location>
        <begin position="474"/>
        <end position="603"/>
    </location>
</feature>
<dbReference type="Gene3D" id="1.25.40.20">
    <property type="entry name" value="Ankyrin repeat-containing domain"/>
    <property type="match status" value="1"/>
</dbReference>
<dbReference type="PANTHER" id="PTHR10039:SF15">
    <property type="entry name" value="NACHT DOMAIN-CONTAINING PROTEIN"/>
    <property type="match status" value="1"/>
</dbReference>
<dbReference type="Proteomes" id="UP000070700">
    <property type="component" value="Unassembled WGS sequence"/>
</dbReference>
<feature type="compositionally biased region" description="Polar residues" evidence="2">
    <location>
        <begin position="51"/>
        <end position="63"/>
    </location>
</feature>
<dbReference type="PANTHER" id="PTHR10039">
    <property type="entry name" value="AMELOGENIN"/>
    <property type="match status" value="1"/>
</dbReference>
<dbReference type="Pfam" id="PF17100">
    <property type="entry name" value="NACHT_N"/>
    <property type="match status" value="1"/>
</dbReference>
<dbReference type="GeneID" id="28831723"/>
<dbReference type="InterPro" id="IPR036770">
    <property type="entry name" value="Ankyrin_rpt-contain_sf"/>
</dbReference>